<evidence type="ECO:0000313" key="8">
    <source>
        <dbReference type="Proteomes" id="UP000434052"/>
    </source>
</evidence>
<evidence type="ECO:0000256" key="3">
    <source>
        <dbReference type="ARBA" id="ARBA00023002"/>
    </source>
</evidence>
<evidence type="ECO:0000313" key="7">
    <source>
        <dbReference type="EMBL" id="TVM35238.1"/>
    </source>
</evidence>
<evidence type="ECO:0000256" key="4">
    <source>
        <dbReference type="ARBA" id="ARBA00023027"/>
    </source>
</evidence>
<dbReference type="Gene3D" id="1.20.1090.10">
    <property type="entry name" value="Dehydroquinate synthase-like - alpha domain"/>
    <property type="match status" value="1"/>
</dbReference>
<organism evidence="7 8">
    <name type="scientific">Oceanidesulfovibrio marinus</name>
    <dbReference type="NCBI Taxonomy" id="370038"/>
    <lineage>
        <taxon>Bacteria</taxon>
        <taxon>Pseudomonadati</taxon>
        <taxon>Thermodesulfobacteriota</taxon>
        <taxon>Desulfovibrionia</taxon>
        <taxon>Desulfovibrionales</taxon>
        <taxon>Desulfovibrionaceae</taxon>
        <taxon>Oceanidesulfovibrio</taxon>
    </lineage>
</organism>
<dbReference type="SUPFAM" id="SSF56796">
    <property type="entry name" value="Dehydroquinate synthase-like"/>
    <property type="match status" value="1"/>
</dbReference>
<dbReference type="PROSITE" id="PS00913">
    <property type="entry name" value="ADH_IRON_1"/>
    <property type="match status" value="1"/>
</dbReference>
<dbReference type="Proteomes" id="UP000434052">
    <property type="component" value="Unassembled WGS sequence"/>
</dbReference>
<dbReference type="GO" id="GO:0004022">
    <property type="term" value="F:alcohol dehydrogenase (NAD+) activity"/>
    <property type="evidence" value="ECO:0007669"/>
    <property type="project" value="TreeGrafter"/>
</dbReference>
<dbReference type="InterPro" id="IPR039697">
    <property type="entry name" value="Alcohol_dehydrogenase_Fe"/>
</dbReference>
<comment type="caution">
    <text evidence="7">The sequence shown here is derived from an EMBL/GenBank/DDBJ whole genome shotgun (WGS) entry which is preliminary data.</text>
</comment>
<dbReference type="FunFam" id="1.20.1090.10:FF:000001">
    <property type="entry name" value="Aldehyde-alcohol dehydrogenase"/>
    <property type="match status" value="1"/>
</dbReference>
<dbReference type="PANTHER" id="PTHR11496:SF102">
    <property type="entry name" value="ALCOHOL DEHYDROGENASE 4"/>
    <property type="match status" value="1"/>
</dbReference>
<feature type="domain" description="Alcohol dehydrogenase iron-type/glycerol dehydrogenase GldA" evidence="5">
    <location>
        <begin position="9"/>
        <end position="176"/>
    </location>
</feature>
<gene>
    <name evidence="7" type="ORF">DQK91_07540</name>
</gene>
<reference evidence="7 8" key="1">
    <citation type="submission" date="2018-06" db="EMBL/GenBank/DDBJ databases">
        <title>Complete genome of Desulfovibrio marinus P48SEP.</title>
        <authorList>
            <person name="Crispim J.S."/>
            <person name="Vidigal P.M.P."/>
            <person name="Silva L.C.F."/>
            <person name="Araujo L.C."/>
            <person name="Laguardia C.N."/>
            <person name="Dias R.S."/>
            <person name="Sousa M.P."/>
            <person name="Paula S.O."/>
            <person name="Silva C."/>
        </authorList>
    </citation>
    <scope>NUCLEOTIDE SEQUENCE [LARGE SCALE GENOMIC DNA]</scope>
    <source>
        <strain evidence="7 8">P48SEP</strain>
    </source>
</reference>
<dbReference type="EMBL" id="QMIF01000003">
    <property type="protein sequence ID" value="TVM35238.1"/>
    <property type="molecule type" value="Genomic_DNA"/>
</dbReference>
<dbReference type="InterPro" id="IPR018211">
    <property type="entry name" value="ADH_Fe_CS"/>
</dbReference>
<dbReference type="InterPro" id="IPR056798">
    <property type="entry name" value="ADH_Fe_C"/>
</dbReference>
<dbReference type="PANTHER" id="PTHR11496">
    <property type="entry name" value="ALCOHOL DEHYDROGENASE"/>
    <property type="match status" value="1"/>
</dbReference>
<dbReference type="CDD" id="cd08194">
    <property type="entry name" value="Fe-ADH-like"/>
    <property type="match status" value="1"/>
</dbReference>
<proteinExistence type="inferred from homology"/>
<sequence>MSGFIFQIPPRIVFGPGYVQKVGEEAKRFGSTAMVVTGRTATTRSGALDAVVASLEAAGLAVVKFAEVESDPSVAIVEKGAALAREKGVDVLVALGGGSPMDAAKGMAILMTNEGPIATYEKEQPANAGAPIIAVPTTAGTASEITRFTVITDPEARIKMLITFPGIIPRVAVLDPELTVSMPPAITAATGMDALTHAMEAYISLRGNALTAVQALEAIELIGDNLVRAVMNGADMEARQNMLLGQMLAGFAFSNASVALVHSMSRPLGAHFGIPHGTANAMLLPPVMAFNRPACTDKLARVAMALGEPVEGLSLREASLVAVEALDALFMETGLPRRLSKFGVTESSIPALAKDALASGSTANNPRVPTQDEIEGIYASIL</sequence>
<evidence type="ECO:0000256" key="1">
    <source>
        <dbReference type="ARBA" id="ARBA00001962"/>
    </source>
</evidence>
<evidence type="ECO:0000259" key="5">
    <source>
        <dbReference type="Pfam" id="PF00465"/>
    </source>
</evidence>
<dbReference type="Pfam" id="PF25137">
    <property type="entry name" value="ADH_Fe_C"/>
    <property type="match status" value="1"/>
</dbReference>
<dbReference type="InterPro" id="IPR001670">
    <property type="entry name" value="ADH_Fe/GldA"/>
</dbReference>
<dbReference type="AlphaFoldDB" id="A0A6P1ZMF3"/>
<dbReference type="FunFam" id="3.40.50.1970:FF:000003">
    <property type="entry name" value="Alcohol dehydrogenase, iron-containing"/>
    <property type="match status" value="1"/>
</dbReference>
<accession>A0A6P1ZMF3</accession>
<evidence type="ECO:0000256" key="2">
    <source>
        <dbReference type="ARBA" id="ARBA00007358"/>
    </source>
</evidence>
<protein>
    <submittedName>
        <fullName evidence="7">Alcohol dehydrogenase</fullName>
    </submittedName>
</protein>
<name>A0A6P1ZMF3_9BACT</name>
<keyword evidence="4" id="KW-0520">NAD</keyword>
<keyword evidence="3" id="KW-0560">Oxidoreductase</keyword>
<dbReference type="OrthoDB" id="9778433at2"/>
<dbReference type="Pfam" id="PF00465">
    <property type="entry name" value="Fe-ADH"/>
    <property type="match status" value="1"/>
</dbReference>
<dbReference type="Gene3D" id="3.40.50.1970">
    <property type="match status" value="1"/>
</dbReference>
<evidence type="ECO:0000259" key="6">
    <source>
        <dbReference type="Pfam" id="PF25137"/>
    </source>
</evidence>
<comment type="cofactor">
    <cofactor evidence="1">
        <name>Fe cation</name>
        <dbReference type="ChEBI" id="CHEBI:24875"/>
    </cofactor>
</comment>
<comment type="similarity">
    <text evidence="2">Belongs to the iron-containing alcohol dehydrogenase family.</text>
</comment>
<dbReference type="GO" id="GO:0046872">
    <property type="term" value="F:metal ion binding"/>
    <property type="evidence" value="ECO:0007669"/>
    <property type="project" value="InterPro"/>
</dbReference>
<feature type="domain" description="Fe-containing alcohol dehydrogenase-like C-terminal" evidence="6">
    <location>
        <begin position="187"/>
        <end position="381"/>
    </location>
</feature>